<sequence>LNTRSNTSPVGLPPSNEKPFPTLSPYFTDIPSLSSELVEIEEKNHWYTRLSPTIATAFTPYTTDITRTTQAFSGTTADDAQNVKFEGELHQSTTPTVAPIDSSSNSSVLPTETTKINHWYTHLSPTIASALTPYMTDITAMTPESSGITVDDAQSLQFERKLHQPTSPPQTNAPIDSFSDSTDFPTELAKMVSSKVEVMQ</sequence>
<feature type="compositionally biased region" description="Polar residues" evidence="1">
    <location>
        <begin position="169"/>
        <end position="182"/>
    </location>
</feature>
<reference evidence="2" key="1">
    <citation type="submission" date="2017-02" db="UniProtKB">
        <authorList>
            <consortium name="WormBaseParasite"/>
        </authorList>
    </citation>
    <scope>IDENTIFICATION</scope>
</reference>
<feature type="region of interest" description="Disordered" evidence="1">
    <location>
        <begin position="162"/>
        <end position="182"/>
    </location>
</feature>
<protein>
    <submittedName>
        <fullName evidence="2">KIAA1549</fullName>
    </submittedName>
</protein>
<name>A0A0N4W002_HAEPC</name>
<evidence type="ECO:0000256" key="1">
    <source>
        <dbReference type="SAM" id="MobiDB-lite"/>
    </source>
</evidence>
<organism evidence="2">
    <name type="scientific">Haemonchus placei</name>
    <name type="common">Barber's pole worm</name>
    <dbReference type="NCBI Taxonomy" id="6290"/>
    <lineage>
        <taxon>Eukaryota</taxon>
        <taxon>Metazoa</taxon>
        <taxon>Ecdysozoa</taxon>
        <taxon>Nematoda</taxon>
        <taxon>Chromadorea</taxon>
        <taxon>Rhabditida</taxon>
        <taxon>Rhabditina</taxon>
        <taxon>Rhabditomorpha</taxon>
        <taxon>Strongyloidea</taxon>
        <taxon>Trichostrongylidae</taxon>
        <taxon>Haemonchus</taxon>
    </lineage>
</organism>
<dbReference type="WBParaSite" id="HPLM_0000287601-mRNA-1">
    <property type="protein sequence ID" value="HPLM_0000287601-mRNA-1"/>
    <property type="gene ID" value="HPLM_0000287601"/>
</dbReference>
<evidence type="ECO:0000313" key="2">
    <source>
        <dbReference type="WBParaSite" id="HPLM_0000287601-mRNA-1"/>
    </source>
</evidence>
<feature type="region of interest" description="Disordered" evidence="1">
    <location>
        <begin position="1"/>
        <end position="20"/>
    </location>
</feature>
<proteinExistence type="predicted"/>
<dbReference type="AlphaFoldDB" id="A0A0N4W002"/>
<accession>A0A0N4W002</accession>